<keyword evidence="2" id="KW-1185">Reference proteome</keyword>
<organism evidence="1 2">
    <name type="scientific">Aeromicrobium erythreum</name>
    <dbReference type="NCBI Taxonomy" id="2041"/>
    <lineage>
        <taxon>Bacteria</taxon>
        <taxon>Bacillati</taxon>
        <taxon>Actinomycetota</taxon>
        <taxon>Actinomycetes</taxon>
        <taxon>Propionibacteriales</taxon>
        <taxon>Nocardioidaceae</taxon>
        <taxon>Aeromicrobium</taxon>
    </lineage>
</organism>
<dbReference type="EMBL" id="CP011502">
    <property type="protein sequence ID" value="ALX05383.1"/>
    <property type="molecule type" value="Genomic_DNA"/>
</dbReference>
<dbReference type="OrthoDB" id="5242012at2"/>
<proteinExistence type="predicted"/>
<dbReference type="STRING" id="2041.AERYTH_12095"/>
<protein>
    <submittedName>
        <fullName evidence="1">Uncharacterized protein</fullName>
    </submittedName>
</protein>
<dbReference type="AlphaFoldDB" id="A0A0U3TIJ8"/>
<evidence type="ECO:0000313" key="2">
    <source>
        <dbReference type="Proteomes" id="UP000067689"/>
    </source>
</evidence>
<reference evidence="1 2" key="1">
    <citation type="journal article" date="1991" name="Int. J. Syst. Bacteriol.">
        <title>Description of the erythromycin-producing bacterium Arthrobacter sp. strain NRRL B-3381 as Aeromicrobium erythreum gen. nov., sp. nov.</title>
        <authorList>
            <person name="Miller E.S."/>
            <person name="Woese C.R."/>
            <person name="Brenner S."/>
        </authorList>
    </citation>
    <scope>NUCLEOTIDE SEQUENCE [LARGE SCALE GENOMIC DNA]</scope>
    <source>
        <strain evidence="1 2">AR18</strain>
    </source>
</reference>
<gene>
    <name evidence="1" type="ORF">AERYTH_12095</name>
</gene>
<accession>A0A0U3TIJ8</accession>
<dbReference type="PATRIC" id="fig|2041.4.peg.2519"/>
<dbReference type="KEGG" id="aer:AERYTH_12095"/>
<dbReference type="RefSeq" id="WP_067859014.1">
    <property type="nucleotide sequence ID" value="NZ_CP011502.1"/>
</dbReference>
<sequence length="104" mass="11543">MSGAWSVQPGSLMRASTDWRDRADALEGTAKRLRLADQSGFPPSVEGAAAAFVREWATMVDDLAETARDFEDRMMEAHGAYVESDVRSQESFQEWLLQMGGGER</sequence>
<dbReference type="Proteomes" id="UP000067689">
    <property type="component" value="Chromosome"/>
</dbReference>
<evidence type="ECO:0000313" key="1">
    <source>
        <dbReference type="EMBL" id="ALX05383.1"/>
    </source>
</evidence>
<name>A0A0U3TIJ8_9ACTN</name>